<sequence length="130" mass="13435">MKLYSLLLAGLPLIAAIPHGPASSEPAAASKEDGPAAAAAPESAPAAPADGDSPSAPSTLNSPLPPGTFLQTHLVMGKPSEPAAKMARIRYGPFTVQPMTMVENLPHFAQKLPCDECFVTAMEADLEDED</sequence>
<dbReference type="Proteomes" id="UP001186974">
    <property type="component" value="Unassembled WGS sequence"/>
</dbReference>
<comment type="caution">
    <text evidence="1">The sequence shown here is derived from an EMBL/GenBank/DDBJ whole genome shotgun (WGS) entry which is preliminary data.</text>
</comment>
<keyword evidence="2" id="KW-1185">Reference proteome</keyword>
<organism evidence="1 2">
    <name type="scientific">Coniosporium uncinatum</name>
    <dbReference type="NCBI Taxonomy" id="93489"/>
    <lineage>
        <taxon>Eukaryota</taxon>
        <taxon>Fungi</taxon>
        <taxon>Dikarya</taxon>
        <taxon>Ascomycota</taxon>
        <taxon>Pezizomycotina</taxon>
        <taxon>Dothideomycetes</taxon>
        <taxon>Dothideomycetes incertae sedis</taxon>
        <taxon>Coniosporium</taxon>
    </lineage>
</organism>
<feature type="non-terminal residue" evidence="1">
    <location>
        <position position="130"/>
    </location>
</feature>
<evidence type="ECO:0000313" key="2">
    <source>
        <dbReference type="Proteomes" id="UP001186974"/>
    </source>
</evidence>
<name>A0ACC3DKM6_9PEZI</name>
<protein>
    <submittedName>
        <fullName evidence="1">Uncharacterized protein</fullName>
    </submittedName>
</protein>
<accession>A0ACC3DKM6</accession>
<gene>
    <name evidence="1" type="ORF">LTS18_011124</name>
</gene>
<reference evidence="1" key="1">
    <citation type="submission" date="2024-09" db="EMBL/GenBank/DDBJ databases">
        <title>Black Yeasts Isolated from many extreme environments.</title>
        <authorList>
            <person name="Coleine C."/>
            <person name="Stajich J.E."/>
            <person name="Selbmann L."/>
        </authorList>
    </citation>
    <scope>NUCLEOTIDE SEQUENCE</scope>
    <source>
        <strain evidence="1">CCFEE 5737</strain>
    </source>
</reference>
<dbReference type="EMBL" id="JAWDJW010003177">
    <property type="protein sequence ID" value="KAK3077135.1"/>
    <property type="molecule type" value="Genomic_DNA"/>
</dbReference>
<proteinExistence type="predicted"/>
<evidence type="ECO:0000313" key="1">
    <source>
        <dbReference type="EMBL" id="KAK3077135.1"/>
    </source>
</evidence>